<keyword evidence="2" id="KW-0863">Zinc-finger</keyword>
<keyword evidence="1" id="KW-0479">Metal-binding</keyword>
<feature type="domain" description="FLYWCH-type" evidence="4">
    <location>
        <begin position="55"/>
        <end position="111"/>
    </location>
</feature>
<dbReference type="OrthoDB" id="7485060at2759"/>
<dbReference type="Pfam" id="PF04500">
    <property type="entry name" value="FLYWCH"/>
    <property type="match status" value="1"/>
</dbReference>
<gene>
    <name evidence="5" type="ORF">EVAR_42963_1</name>
</gene>
<protein>
    <recommendedName>
        <fullName evidence="4">FLYWCH-type domain-containing protein</fullName>
    </recommendedName>
</protein>
<evidence type="ECO:0000259" key="4">
    <source>
        <dbReference type="Pfam" id="PF04500"/>
    </source>
</evidence>
<dbReference type="GO" id="GO:0008270">
    <property type="term" value="F:zinc ion binding"/>
    <property type="evidence" value="ECO:0007669"/>
    <property type="project" value="UniProtKB-KW"/>
</dbReference>
<accession>A0A4C1YBS1</accession>
<dbReference type="Gene3D" id="2.20.25.240">
    <property type="match status" value="1"/>
</dbReference>
<name>A0A4C1YBS1_EUMVA</name>
<comment type="caution">
    <text evidence="5">The sequence shown here is derived from an EMBL/GenBank/DDBJ whole genome shotgun (WGS) entry which is preliminary data.</text>
</comment>
<evidence type="ECO:0000256" key="2">
    <source>
        <dbReference type="ARBA" id="ARBA00022771"/>
    </source>
</evidence>
<dbReference type="EMBL" id="BGZK01001186">
    <property type="protein sequence ID" value="GBP73791.1"/>
    <property type="molecule type" value="Genomic_DNA"/>
</dbReference>
<organism evidence="5 6">
    <name type="scientific">Eumeta variegata</name>
    <name type="common">Bagworm moth</name>
    <name type="synonym">Eumeta japonica</name>
    <dbReference type="NCBI Taxonomy" id="151549"/>
    <lineage>
        <taxon>Eukaryota</taxon>
        <taxon>Metazoa</taxon>
        <taxon>Ecdysozoa</taxon>
        <taxon>Arthropoda</taxon>
        <taxon>Hexapoda</taxon>
        <taxon>Insecta</taxon>
        <taxon>Pterygota</taxon>
        <taxon>Neoptera</taxon>
        <taxon>Endopterygota</taxon>
        <taxon>Lepidoptera</taxon>
        <taxon>Glossata</taxon>
        <taxon>Ditrysia</taxon>
        <taxon>Tineoidea</taxon>
        <taxon>Psychidae</taxon>
        <taxon>Oiketicinae</taxon>
        <taxon>Eumeta</taxon>
    </lineage>
</organism>
<evidence type="ECO:0000256" key="1">
    <source>
        <dbReference type="ARBA" id="ARBA00022723"/>
    </source>
</evidence>
<evidence type="ECO:0000313" key="5">
    <source>
        <dbReference type="EMBL" id="GBP73791.1"/>
    </source>
</evidence>
<keyword evidence="3" id="KW-0862">Zinc</keyword>
<dbReference type="Proteomes" id="UP000299102">
    <property type="component" value="Unassembled WGS sequence"/>
</dbReference>
<evidence type="ECO:0000256" key="3">
    <source>
        <dbReference type="ARBA" id="ARBA00022833"/>
    </source>
</evidence>
<dbReference type="InterPro" id="IPR007588">
    <property type="entry name" value="Znf_FLYWCH"/>
</dbReference>
<reference evidence="5 6" key="1">
    <citation type="journal article" date="2019" name="Commun. Biol.">
        <title>The bagworm genome reveals a unique fibroin gene that provides high tensile strength.</title>
        <authorList>
            <person name="Kono N."/>
            <person name="Nakamura H."/>
            <person name="Ohtoshi R."/>
            <person name="Tomita M."/>
            <person name="Numata K."/>
            <person name="Arakawa K."/>
        </authorList>
    </citation>
    <scope>NUCLEOTIDE SEQUENCE [LARGE SCALE GENOMIC DNA]</scope>
</reference>
<proteinExistence type="predicted"/>
<sequence>MHYAHLDIRARRKCGAEISVSDILLVGTLLLEHCKFSKHSWTTHRDMDGLRYELIPSNKKKNLLLLERHTFAQMGYDRLWYCSKKTKLGCRAQVRMDARGAVVYYRSDHNHDPPRLHKTIDGRYVKL</sequence>
<keyword evidence="6" id="KW-1185">Reference proteome</keyword>
<dbReference type="AlphaFoldDB" id="A0A4C1YBS1"/>
<evidence type="ECO:0000313" key="6">
    <source>
        <dbReference type="Proteomes" id="UP000299102"/>
    </source>
</evidence>